<dbReference type="EnsemblPlants" id="OB05G15290.1">
    <property type="protein sequence ID" value="OB05G15290.1"/>
    <property type="gene ID" value="OB05G15290"/>
</dbReference>
<evidence type="ECO:0000313" key="4">
    <source>
        <dbReference type="Proteomes" id="UP000006038"/>
    </source>
</evidence>
<keyword evidence="2" id="KW-0812">Transmembrane</keyword>
<feature type="compositionally biased region" description="Polar residues" evidence="1">
    <location>
        <begin position="1"/>
        <end position="12"/>
    </location>
</feature>
<dbReference type="AlphaFoldDB" id="J3M4K5"/>
<reference evidence="3" key="1">
    <citation type="journal article" date="2013" name="Nat. Commun.">
        <title>Whole-genome sequencing of Oryza brachyantha reveals mechanisms underlying Oryza genome evolution.</title>
        <authorList>
            <person name="Chen J."/>
            <person name="Huang Q."/>
            <person name="Gao D."/>
            <person name="Wang J."/>
            <person name="Lang Y."/>
            <person name="Liu T."/>
            <person name="Li B."/>
            <person name="Bai Z."/>
            <person name="Luis Goicoechea J."/>
            <person name="Liang C."/>
            <person name="Chen C."/>
            <person name="Zhang W."/>
            <person name="Sun S."/>
            <person name="Liao Y."/>
            <person name="Zhang X."/>
            <person name="Yang L."/>
            <person name="Song C."/>
            <person name="Wang M."/>
            <person name="Shi J."/>
            <person name="Liu G."/>
            <person name="Liu J."/>
            <person name="Zhou H."/>
            <person name="Zhou W."/>
            <person name="Yu Q."/>
            <person name="An N."/>
            <person name="Chen Y."/>
            <person name="Cai Q."/>
            <person name="Wang B."/>
            <person name="Liu B."/>
            <person name="Min J."/>
            <person name="Huang Y."/>
            <person name="Wu H."/>
            <person name="Li Z."/>
            <person name="Zhang Y."/>
            <person name="Yin Y."/>
            <person name="Song W."/>
            <person name="Jiang J."/>
            <person name="Jackson S.A."/>
            <person name="Wing R.A."/>
            <person name="Wang J."/>
            <person name="Chen M."/>
        </authorList>
    </citation>
    <scope>NUCLEOTIDE SEQUENCE [LARGE SCALE GENOMIC DNA]</scope>
    <source>
        <strain evidence="3">cv. IRGC 101232</strain>
    </source>
</reference>
<feature type="transmembrane region" description="Helical" evidence="2">
    <location>
        <begin position="63"/>
        <end position="86"/>
    </location>
</feature>
<organism evidence="3">
    <name type="scientific">Oryza brachyantha</name>
    <name type="common">malo sina</name>
    <dbReference type="NCBI Taxonomy" id="4533"/>
    <lineage>
        <taxon>Eukaryota</taxon>
        <taxon>Viridiplantae</taxon>
        <taxon>Streptophyta</taxon>
        <taxon>Embryophyta</taxon>
        <taxon>Tracheophyta</taxon>
        <taxon>Spermatophyta</taxon>
        <taxon>Magnoliopsida</taxon>
        <taxon>Liliopsida</taxon>
        <taxon>Poales</taxon>
        <taxon>Poaceae</taxon>
        <taxon>BOP clade</taxon>
        <taxon>Oryzoideae</taxon>
        <taxon>Oryzeae</taxon>
        <taxon>Oryzinae</taxon>
        <taxon>Oryza</taxon>
    </lineage>
</organism>
<evidence type="ECO:0000256" key="2">
    <source>
        <dbReference type="SAM" id="Phobius"/>
    </source>
</evidence>
<dbReference type="Gramene" id="OB05G15290.1">
    <property type="protein sequence ID" value="OB05G15290.1"/>
    <property type="gene ID" value="OB05G15290"/>
</dbReference>
<dbReference type="Proteomes" id="UP000006038">
    <property type="component" value="Chromosome 5"/>
</dbReference>
<reference evidence="3" key="2">
    <citation type="submission" date="2013-04" db="UniProtKB">
        <authorList>
            <consortium name="EnsemblPlants"/>
        </authorList>
    </citation>
    <scope>IDENTIFICATION</scope>
</reference>
<keyword evidence="2" id="KW-1133">Transmembrane helix</keyword>
<evidence type="ECO:0000256" key="1">
    <source>
        <dbReference type="SAM" id="MobiDB-lite"/>
    </source>
</evidence>
<proteinExistence type="predicted"/>
<evidence type="ECO:0000313" key="3">
    <source>
        <dbReference type="EnsemblPlants" id="OB05G15290.1"/>
    </source>
</evidence>
<feature type="region of interest" description="Disordered" evidence="1">
    <location>
        <begin position="1"/>
        <end position="33"/>
    </location>
</feature>
<keyword evidence="4" id="KW-1185">Reference proteome</keyword>
<sequence length="87" mass="9405">MASQNPVQSTRGGSHRARSKVNPEEERPTSTEWDWTTGQALNMTSNMMTSTSPVTHSQWTIELLGIALVSCMATELALAAAVVAMIK</sequence>
<name>J3M4K5_ORYBR</name>
<protein>
    <submittedName>
        <fullName evidence="3">Uncharacterized protein</fullName>
    </submittedName>
</protein>
<dbReference type="HOGENOM" id="CLU_2486998_0_0_1"/>
<accession>J3M4K5</accession>
<keyword evidence="2" id="KW-0472">Membrane</keyword>